<dbReference type="InterPro" id="IPR034660">
    <property type="entry name" value="DinB/YfiT-like"/>
</dbReference>
<protein>
    <submittedName>
        <fullName evidence="2">DinB family protein</fullName>
    </submittedName>
</protein>
<comment type="caution">
    <text evidence="2">The sequence shown here is derived from an EMBL/GenBank/DDBJ whole genome shotgun (WGS) entry which is preliminary data.</text>
</comment>
<feature type="domain" description="DinB-like" evidence="1">
    <location>
        <begin position="23"/>
        <end position="149"/>
    </location>
</feature>
<keyword evidence="3" id="KW-1185">Reference proteome</keyword>
<dbReference type="Proteomes" id="UP000317624">
    <property type="component" value="Unassembled WGS sequence"/>
</dbReference>
<dbReference type="OrthoDB" id="9798830at2"/>
<evidence type="ECO:0000313" key="2">
    <source>
        <dbReference type="EMBL" id="TVT39505.1"/>
    </source>
</evidence>
<evidence type="ECO:0000259" key="1">
    <source>
        <dbReference type="Pfam" id="PF12867"/>
    </source>
</evidence>
<dbReference type="InterPro" id="IPR024775">
    <property type="entry name" value="DinB-like"/>
</dbReference>
<dbReference type="AlphaFoldDB" id="A0A558BSN9"/>
<reference evidence="2 3" key="1">
    <citation type="submission" date="2019-07" db="EMBL/GenBank/DDBJ databases">
        <title>Hymenobacter sp. straun FUR1 Genome sequencing and assembly.</title>
        <authorList>
            <person name="Chhetri G."/>
        </authorList>
    </citation>
    <scope>NUCLEOTIDE SEQUENCE [LARGE SCALE GENOMIC DNA]</scope>
    <source>
        <strain evidence="2 3">Fur1</strain>
    </source>
</reference>
<evidence type="ECO:0000313" key="3">
    <source>
        <dbReference type="Proteomes" id="UP000317624"/>
    </source>
</evidence>
<sequence length="160" mass="17914">MDQPTRVALVAELTALLTAGNAHATFEQAIAELPPSLRNQAVPEVPYTIWHLVEHLRIAQADILAFCLNPNYVAPEWPASYWPDKTKPVDEAGWQAALAAIRQDQQQFIELLENPATDLFKPLAHGDGQNIFREALLIGDHNAYHTGEIILLRRILGVWH</sequence>
<dbReference type="SUPFAM" id="SSF109854">
    <property type="entry name" value="DinB/YfiT-like putative metalloenzymes"/>
    <property type="match status" value="1"/>
</dbReference>
<name>A0A558BSN9_9BACT</name>
<dbReference type="EMBL" id="VMRJ01000004">
    <property type="protein sequence ID" value="TVT39505.1"/>
    <property type="molecule type" value="Genomic_DNA"/>
</dbReference>
<organism evidence="2 3">
    <name type="scientific">Hymenobacter setariae</name>
    <dbReference type="NCBI Taxonomy" id="2594794"/>
    <lineage>
        <taxon>Bacteria</taxon>
        <taxon>Pseudomonadati</taxon>
        <taxon>Bacteroidota</taxon>
        <taxon>Cytophagia</taxon>
        <taxon>Cytophagales</taxon>
        <taxon>Hymenobacteraceae</taxon>
        <taxon>Hymenobacter</taxon>
    </lineage>
</organism>
<proteinExistence type="predicted"/>
<dbReference type="Pfam" id="PF12867">
    <property type="entry name" value="DinB_2"/>
    <property type="match status" value="1"/>
</dbReference>
<dbReference type="Gene3D" id="1.20.120.450">
    <property type="entry name" value="dinb family like domain"/>
    <property type="match status" value="1"/>
</dbReference>
<accession>A0A558BSN9</accession>
<gene>
    <name evidence="2" type="ORF">FNT36_17825</name>
</gene>
<dbReference type="RefSeq" id="WP_144850436.1">
    <property type="nucleotide sequence ID" value="NZ_VMRJ01000004.1"/>
</dbReference>